<proteinExistence type="predicted"/>
<dbReference type="RefSeq" id="WP_134837631.1">
    <property type="nucleotide sequence ID" value="NZ_SATR01000108.1"/>
</dbReference>
<evidence type="ECO:0000313" key="1">
    <source>
        <dbReference type="EMBL" id="TFH89147.1"/>
    </source>
</evidence>
<comment type="caution">
    <text evidence="1">The sequence shown here is derived from an EMBL/GenBank/DDBJ whole genome shotgun (WGS) entry which is preliminary data.</text>
</comment>
<dbReference type="Proteomes" id="UP000297753">
    <property type="component" value="Unassembled WGS sequence"/>
</dbReference>
<reference evidence="1 2" key="1">
    <citation type="submission" date="2019-01" db="EMBL/GenBank/DDBJ databases">
        <title>Vibrio BEI176 sp. nov, a marine bacterium isolated from China: eastern marignal seas.</title>
        <authorList>
            <person name="Li B."/>
        </authorList>
    </citation>
    <scope>NUCLEOTIDE SEQUENCE [LARGE SCALE GENOMIC DNA]</scope>
    <source>
        <strain evidence="1 2">BEI176</strain>
    </source>
</reference>
<dbReference type="OrthoDB" id="9816185at2"/>
<dbReference type="EMBL" id="SATR01000108">
    <property type="protein sequence ID" value="TFH89147.1"/>
    <property type="molecule type" value="Genomic_DNA"/>
</dbReference>
<keyword evidence="2" id="KW-1185">Reference proteome</keyword>
<dbReference type="Gene3D" id="1.10.30.50">
    <property type="match status" value="1"/>
</dbReference>
<accession>A0A4Y8W8J9</accession>
<dbReference type="AlphaFoldDB" id="A0A4Y8W8J9"/>
<organism evidence="1 2">
    <name type="scientific">Vibrio ouci</name>
    <dbReference type="NCBI Taxonomy" id="2499078"/>
    <lineage>
        <taxon>Bacteria</taxon>
        <taxon>Pseudomonadati</taxon>
        <taxon>Pseudomonadota</taxon>
        <taxon>Gammaproteobacteria</taxon>
        <taxon>Vibrionales</taxon>
        <taxon>Vibrionaceae</taxon>
        <taxon>Vibrio</taxon>
    </lineage>
</organism>
<gene>
    <name evidence="1" type="ORF">ELS82_23835</name>
</gene>
<evidence type="ECO:0008006" key="3">
    <source>
        <dbReference type="Google" id="ProtNLM"/>
    </source>
</evidence>
<name>A0A4Y8W8J9_9VIBR</name>
<evidence type="ECO:0000313" key="2">
    <source>
        <dbReference type="Proteomes" id="UP000297753"/>
    </source>
</evidence>
<protein>
    <recommendedName>
        <fullName evidence="3">HNH endonuclease</fullName>
    </recommendedName>
</protein>
<sequence length="264" mass="29789">MIEIPQTQLAQAALTYLANKQAEINALPDYAQQVIKGKSLWSNKGGANFETVKSTLTLMCVGSKRCNYCEDSAADEVEHVKPKDLYPEDTFVWGNYLYACGPCNGPKNNYFAVIDQNNQILELARKKNDPVVRPQTGTDAFINPRNENPLEYMVLDLATMYFVPFPGIGIVQKKKAEYTIEKLRLNTRDYLVKARAEAYEAYLNAMKAFVLDKSLNKAQEELESSLSKFKTKQHPTVWAEMKRQHQAIDEIAALIAQAPELLDA</sequence>